<proteinExistence type="predicted"/>
<evidence type="ECO:0000313" key="3">
    <source>
        <dbReference type="Proteomes" id="UP000680185"/>
    </source>
</evidence>
<feature type="transmembrane region" description="Helical" evidence="1">
    <location>
        <begin position="93"/>
        <end position="110"/>
    </location>
</feature>
<evidence type="ECO:0000256" key="1">
    <source>
        <dbReference type="SAM" id="Phobius"/>
    </source>
</evidence>
<gene>
    <name evidence="2" type="ORF">J4478_00605</name>
</gene>
<evidence type="ECO:0000313" key="2">
    <source>
        <dbReference type="EMBL" id="MBS3057884.1"/>
    </source>
</evidence>
<reference evidence="2" key="2">
    <citation type="submission" date="2021-05" db="EMBL/GenBank/DDBJ databases">
        <title>Protein family content uncovers lineage relationships and bacterial pathway maintenance mechanisms in DPANN archaea.</title>
        <authorList>
            <person name="Castelle C.J."/>
            <person name="Meheust R."/>
            <person name="Jaffe A.L."/>
            <person name="Seitz K."/>
            <person name="Gong X."/>
            <person name="Baker B.J."/>
            <person name="Banfield J.F."/>
        </authorList>
    </citation>
    <scope>NUCLEOTIDE SEQUENCE</scope>
    <source>
        <strain evidence="2">RIFCSPLOWO2_01_FULL_43_13</strain>
    </source>
</reference>
<sequence length="117" mass="12882">MGFIKAKVIVTDPRTDEIKFQQDNIGPAIIPSNLATGFLQTTDPLSSANLKNLQESKLYEVTAQITNSSTGELLDTAKTNFIIKRQTANVPELNPLLVMLVLGIVLLVFARKQAREK</sequence>
<organism evidence="2 3">
    <name type="scientific">Candidatus Iainarchaeum sp</name>
    <dbReference type="NCBI Taxonomy" id="3101447"/>
    <lineage>
        <taxon>Archaea</taxon>
        <taxon>Candidatus Iainarchaeota</taxon>
        <taxon>Candidatus Iainarchaeia</taxon>
        <taxon>Candidatus Iainarchaeales</taxon>
        <taxon>Candidatus Iainarchaeaceae</taxon>
        <taxon>Candidatus Iainarchaeum</taxon>
    </lineage>
</organism>
<name>A0A8T4KV89_9ARCH</name>
<dbReference type="AlphaFoldDB" id="A0A8T4KV89"/>
<keyword evidence="1" id="KW-0812">Transmembrane</keyword>
<comment type="caution">
    <text evidence="2">The sequence shown here is derived from an EMBL/GenBank/DDBJ whole genome shotgun (WGS) entry which is preliminary data.</text>
</comment>
<protein>
    <submittedName>
        <fullName evidence="2">Uncharacterized protein</fullName>
    </submittedName>
</protein>
<keyword evidence="1" id="KW-0472">Membrane</keyword>
<accession>A0A8T4KV89</accession>
<dbReference type="EMBL" id="JAGVWB010000004">
    <property type="protein sequence ID" value="MBS3057884.1"/>
    <property type="molecule type" value="Genomic_DNA"/>
</dbReference>
<keyword evidence="1" id="KW-1133">Transmembrane helix</keyword>
<dbReference type="Proteomes" id="UP000680185">
    <property type="component" value="Unassembled WGS sequence"/>
</dbReference>
<reference evidence="2" key="1">
    <citation type="submission" date="2021-03" db="EMBL/GenBank/DDBJ databases">
        <authorList>
            <person name="Jaffe A."/>
        </authorList>
    </citation>
    <scope>NUCLEOTIDE SEQUENCE</scope>
    <source>
        <strain evidence="2">RIFCSPLOWO2_01_FULL_43_13</strain>
    </source>
</reference>